<feature type="compositionally biased region" description="Basic and acidic residues" evidence="5">
    <location>
        <begin position="135"/>
        <end position="145"/>
    </location>
</feature>
<reference evidence="6 7" key="1">
    <citation type="journal article" date="2018" name="G3 (Bethesda)">
        <title>A High-Quality Reference Genome for the Invasive Mosquitofish Gambusia affinis Using a Chicago Library.</title>
        <authorList>
            <person name="Hoffberg S.L."/>
            <person name="Troendle N.J."/>
            <person name="Glenn T.C."/>
            <person name="Mahmud O."/>
            <person name="Louha S."/>
            <person name="Chalopin D."/>
            <person name="Bennetzen J.L."/>
            <person name="Mauricio R."/>
        </authorList>
    </citation>
    <scope>NUCLEOTIDE SEQUENCE [LARGE SCALE GENOMIC DNA]</scope>
    <source>
        <strain evidence="6">NE01/NJP1002.9</strain>
        <tissue evidence="6">Muscle</tissue>
    </source>
</reference>
<sequence>LVRFVFRQSFDVLRRRNWERSAVGKFLELLKCHLLQNDSETPSGLLLHILDLYMTELAAVGAGELTADQNLIFIEPFCRKAAKTKNHALFSAICKSLFSTIIEQAPFAVEDLMKEVKTAQKSDSGQESEEDDEQKEDKRRNAIGKSREGRLIKGSHLKTEEESDEDLLHLEDSDSELSEEDFGPVLQDFCCLELVNTWLIDKFVMVFAELADTQTVGADREASIKQETLDRQSSNIEPVDAPVNKKKKKKKKTQNHNSDSKSAGCLEDLVKQSPYSTSEALLEAQSQPPPPTNDSEPMVTDREQQLTSATTDLSSEAPAVLSGNKKKKKKRNILKTEAEGSASAGEGREALVKVTAAAFGWSNKQPAWDLQRNNITIATEAKQTDCDEAPGDDLTPKLKTTDAASLAKKKSQKMEETIAGSPPAANGKNRHKGRKGAGSPQITAGNMQHMQKSRKCVKLSADDGGADPEQSAGEAELIRSAANTRKRKITVEFEFEADELEGTAAVNSISAAKNKTKKSKVNNVASEPSTPQSLKKTNKKNISGSDFIIFQREVSVPPALYCKTNGSPGTPAASKKFDYAALADKLFELASRSNTPGHNRHKLYRIVKDEYPEEVSTDEDDDMFGSRKRMKRPAHNEDAKEKGIPAGKKTKADTEFKKTDRSLLLSPEGLSRVPFDPQQKPKFGVLKSPPTTESSGFRKMSKSTKKTPNFSKKIERLQRLTGEEGSSDTEPTKDEAAGNFVAIGPLDLRAFPMLNKAHFWKILFDF</sequence>
<feature type="compositionally biased region" description="Polar residues" evidence="5">
    <location>
        <begin position="305"/>
        <end position="314"/>
    </location>
</feature>
<proteinExistence type="inferred from homology"/>
<dbReference type="GO" id="GO:0030688">
    <property type="term" value="C:preribosome, small subunit precursor"/>
    <property type="evidence" value="ECO:0007669"/>
    <property type="project" value="InterPro"/>
</dbReference>
<gene>
    <name evidence="6" type="ORF">CCH79_00018653</name>
</gene>
<keyword evidence="4" id="KW-0539">Nucleus</keyword>
<evidence type="ECO:0000313" key="7">
    <source>
        <dbReference type="Proteomes" id="UP000250572"/>
    </source>
</evidence>
<evidence type="ECO:0000313" key="6">
    <source>
        <dbReference type="EMBL" id="PWA19096.1"/>
    </source>
</evidence>
<accession>A0A315V6X3</accession>
<feature type="region of interest" description="Disordered" evidence="5">
    <location>
        <begin position="225"/>
        <end position="332"/>
    </location>
</feature>
<feature type="compositionally biased region" description="Basic and acidic residues" evidence="5">
    <location>
        <begin position="712"/>
        <end position="722"/>
    </location>
</feature>
<feature type="region of interest" description="Disordered" evidence="5">
    <location>
        <begin position="615"/>
        <end position="736"/>
    </location>
</feature>
<evidence type="ECO:0000256" key="3">
    <source>
        <dbReference type="ARBA" id="ARBA00022552"/>
    </source>
</evidence>
<evidence type="ECO:0000256" key="2">
    <source>
        <dbReference type="ARBA" id="ARBA00006374"/>
    </source>
</evidence>
<protein>
    <submittedName>
        <fullName evidence="6">Uncharacterized protein</fullName>
    </submittedName>
</protein>
<feature type="compositionally biased region" description="Basic residues" evidence="5">
    <location>
        <begin position="244"/>
        <end position="254"/>
    </location>
</feature>
<evidence type="ECO:0000256" key="5">
    <source>
        <dbReference type="SAM" id="MobiDB-lite"/>
    </source>
</evidence>
<dbReference type="Pfam" id="PF05997">
    <property type="entry name" value="Nop52"/>
    <property type="match status" value="1"/>
</dbReference>
<feature type="compositionally biased region" description="Basic and acidic residues" evidence="5">
    <location>
        <begin position="650"/>
        <end position="661"/>
    </location>
</feature>
<feature type="non-terminal residue" evidence="6">
    <location>
        <position position="1"/>
    </location>
</feature>
<dbReference type="EMBL" id="NHOQ01002267">
    <property type="protein sequence ID" value="PWA19096.1"/>
    <property type="molecule type" value="Genomic_DNA"/>
</dbReference>
<feature type="compositionally biased region" description="Basic and acidic residues" evidence="5">
    <location>
        <begin position="634"/>
        <end position="643"/>
    </location>
</feature>
<evidence type="ECO:0000256" key="4">
    <source>
        <dbReference type="ARBA" id="ARBA00023242"/>
    </source>
</evidence>
<comment type="similarity">
    <text evidence="2">Belongs to the RRP1 family.</text>
</comment>
<feature type="region of interest" description="Disordered" evidence="5">
    <location>
        <begin position="118"/>
        <end position="145"/>
    </location>
</feature>
<keyword evidence="7" id="KW-1185">Reference proteome</keyword>
<evidence type="ECO:0000256" key="1">
    <source>
        <dbReference type="ARBA" id="ARBA00004123"/>
    </source>
</evidence>
<dbReference type="InterPro" id="IPR010301">
    <property type="entry name" value="RRP1"/>
</dbReference>
<dbReference type="GO" id="GO:0005634">
    <property type="term" value="C:nucleus"/>
    <property type="evidence" value="ECO:0007669"/>
    <property type="project" value="UniProtKB-SubCell"/>
</dbReference>
<dbReference type="AlphaFoldDB" id="A0A315V6X3"/>
<name>A0A315V6X3_GAMAF</name>
<comment type="caution">
    <text evidence="6">The sequence shown here is derived from an EMBL/GenBank/DDBJ whole genome shotgun (WGS) entry which is preliminary data.</text>
</comment>
<keyword evidence="3" id="KW-0698">rRNA processing</keyword>
<dbReference type="PANTHER" id="PTHR13026:SF0">
    <property type="entry name" value="RIBOSOMAL RNA PROCESSING 1B"/>
    <property type="match status" value="1"/>
</dbReference>
<dbReference type="GO" id="GO:0006364">
    <property type="term" value="P:rRNA processing"/>
    <property type="evidence" value="ECO:0007669"/>
    <property type="project" value="UniProtKB-KW"/>
</dbReference>
<dbReference type="PANTHER" id="PTHR13026">
    <property type="entry name" value="NNP-1 PROTEIN NOVEL NUCLEAR PROTEIN 1 NOP52"/>
    <property type="match status" value="1"/>
</dbReference>
<organism evidence="6 7">
    <name type="scientific">Gambusia affinis</name>
    <name type="common">Western mosquitofish</name>
    <name type="synonym">Heterandria affinis</name>
    <dbReference type="NCBI Taxonomy" id="33528"/>
    <lineage>
        <taxon>Eukaryota</taxon>
        <taxon>Metazoa</taxon>
        <taxon>Chordata</taxon>
        <taxon>Craniata</taxon>
        <taxon>Vertebrata</taxon>
        <taxon>Euteleostomi</taxon>
        <taxon>Actinopterygii</taxon>
        <taxon>Neopterygii</taxon>
        <taxon>Teleostei</taxon>
        <taxon>Neoteleostei</taxon>
        <taxon>Acanthomorphata</taxon>
        <taxon>Ovalentaria</taxon>
        <taxon>Atherinomorphae</taxon>
        <taxon>Cyprinodontiformes</taxon>
        <taxon>Poeciliidae</taxon>
        <taxon>Poeciliinae</taxon>
        <taxon>Gambusia</taxon>
    </lineage>
</organism>
<feature type="region of interest" description="Disordered" evidence="5">
    <location>
        <begin position="407"/>
        <end position="443"/>
    </location>
</feature>
<dbReference type="Proteomes" id="UP000250572">
    <property type="component" value="Unassembled WGS sequence"/>
</dbReference>
<comment type="subcellular location">
    <subcellularLocation>
        <location evidence="1">Nucleus</location>
    </subcellularLocation>
</comment>